<dbReference type="EMBL" id="BAAASD010000012">
    <property type="protein sequence ID" value="GAA2344941.1"/>
    <property type="molecule type" value="Genomic_DNA"/>
</dbReference>
<keyword evidence="1" id="KW-0472">Membrane</keyword>
<name>A0ABP5T7P1_9ACTN</name>
<dbReference type="Proteomes" id="UP001500253">
    <property type="component" value="Unassembled WGS sequence"/>
</dbReference>
<evidence type="ECO:0000256" key="1">
    <source>
        <dbReference type="SAM" id="Phobius"/>
    </source>
</evidence>
<proteinExistence type="predicted"/>
<gene>
    <name evidence="2" type="ORF">GCM10010246_33440</name>
</gene>
<evidence type="ECO:0000313" key="2">
    <source>
        <dbReference type="EMBL" id="GAA2344941.1"/>
    </source>
</evidence>
<evidence type="ECO:0008006" key="4">
    <source>
        <dbReference type="Google" id="ProtNLM"/>
    </source>
</evidence>
<keyword evidence="3" id="KW-1185">Reference proteome</keyword>
<feature type="transmembrane region" description="Helical" evidence="1">
    <location>
        <begin position="97"/>
        <end position="119"/>
    </location>
</feature>
<organism evidence="2 3">
    <name type="scientific">Streptomyces cuspidosporus</name>
    <dbReference type="NCBI Taxonomy" id="66882"/>
    <lineage>
        <taxon>Bacteria</taxon>
        <taxon>Bacillati</taxon>
        <taxon>Actinomycetota</taxon>
        <taxon>Actinomycetes</taxon>
        <taxon>Kitasatosporales</taxon>
        <taxon>Streptomycetaceae</taxon>
        <taxon>Streptomyces</taxon>
    </lineage>
</organism>
<accession>A0ABP5T7P1</accession>
<evidence type="ECO:0000313" key="3">
    <source>
        <dbReference type="Proteomes" id="UP001500253"/>
    </source>
</evidence>
<sequence length="121" mass="13381">MLTRVRPAHTLPPHLATRFTRVVRSARKHIPEGEQPVTTEPEQAALAVELAEIRRRVDVGLARVDGQLALLDHRGDQAEEDVAQLTARVRHLEHGRWPLRSIAALTGVCALALALWQAAGR</sequence>
<keyword evidence="1" id="KW-0812">Transmembrane</keyword>
<comment type="caution">
    <text evidence="2">The sequence shown here is derived from an EMBL/GenBank/DDBJ whole genome shotgun (WGS) entry which is preliminary data.</text>
</comment>
<protein>
    <recommendedName>
        <fullName evidence="4">DUF3618 domain-containing protein</fullName>
    </recommendedName>
</protein>
<keyword evidence="1" id="KW-1133">Transmembrane helix</keyword>
<reference evidence="3" key="1">
    <citation type="journal article" date="2019" name="Int. J. Syst. Evol. Microbiol.">
        <title>The Global Catalogue of Microorganisms (GCM) 10K type strain sequencing project: providing services to taxonomists for standard genome sequencing and annotation.</title>
        <authorList>
            <consortium name="The Broad Institute Genomics Platform"/>
            <consortium name="The Broad Institute Genome Sequencing Center for Infectious Disease"/>
            <person name="Wu L."/>
            <person name="Ma J."/>
        </authorList>
    </citation>
    <scope>NUCLEOTIDE SEQUENCE [LARGE SCALE GENOMIC DNA]</scope>
    <source>
        <strain evidence="3">JCM 4316</strain>
    </source>
</reference>